<feature type="region of interest" description="Disordered" evidence="1">
    <location>
        <begin position="107"/>
        <end position="170"/>
    </location>
</feature>
<evidence type="ECO:0000256" key="1">
    <source>
        <dbReference type="SAM" id="MobiDB-lite"/>
    </source>
</evidence>
<proteinExistence type="predicted"/>
<dbReference type="Proteomes" id="UP000799438">
    <property type="component" value="Unassembled WGS sequence"/>
</dbReference>
<keyword evidence="2" id="KW-0732">Signal</keyword>
<feature type="compositionally biased region" description="Low complexity" evidence="1">
    <location>
        <begin position="107"/>
        <end position="154"/>
    </location>
</feature>
<feature type="chain" id="PRO_5025342370" description="Extracellular membrane protein CFEM domain-containing protein" evidence="2">
    <location>
        <begin position="19"/>
        <end position="197"/>
    </location>
</feature>
<gene>
    <name evidence="3" type="ORF">K452DRAFT_17584</name>
</gene>
<name>A0A6A6BDV9_9PEZI</name>
<organism evidence="3 4">
    <name type="scientific">Aplosporella prunicola CBS 121167</name>
    <dbReference type="NCBI Taxonomy" id="1176127"/>
    <lineage>
        <taxon>Eukaryota</taxon>
        <taxon>Fungi</taxon>
        <taxon>Dikarya</taxon>
        <taxon>Ascomycota</taxon>
        <taxon>Pezizomycotina</taxon>
        <taxon>Dothideomycetes</taxon>
        <taxon>Dothideomycetes incertae sedis</taxon>
        <taxon>Botryosphaeriales</taxon>
        <taxon>Aplosporellaceae</taxon>
        <taxon>Aplosporella</taxon>
    </lineage>
</organism>
<dbReference type="GeneID" id="54293322"/>
<accession>A0A6A6BDV9</accession>
<evidence type="ECO:0000313" key="3">
    <source>
        <dbReference type="EMBL" id="KAF2142369.1"/>
    </source>
</evidence>
<feature type="signal peptide" evidence="2">
    <location>
        <begin position="1"/>
        <end position="18"/>
    </location>
</feature>
<evidence type="ECO:0000256" key="2">
    <source>
        <dbReference type="SAM" id="SignalP"/>
    </source>
</evidence>
<keyword evidence="4" id="KW-1185">Reference proteome</keyword>
<protein>
    <recommendedName>
        <fullName evidence="5">Extracellular membrane protein CFEM domain-containing protein</fullName>
    </recommendedName>
</protein>
<dbReference type="AlphaFoldDB" id="A0A6A6BDV9"/>
<evidence type="ECO:0000313" key="4">
    <source>
        <dbReference type="Proteomes" id="UP000799438"/>
    </source>
</evidence>
<dbReference type="RefSeq" id="XP_033398081.1">
    <property type="nucleotide sequence ID" value="XM_033535826.1"/>
</dbReference>
<dbReference type="EMBL" id="ML995484">
    <property type="protein sequence ID" value="KAF2142369.1"/>
    <property type="molecule type" value="Genomic_DNA"/>
</dbReference>
<evidence type="ECO:0008006" key="5">
    <source>
        <dbReference type="Google" id="ProtNLM"/>
    </source>
</evidence>
<reference evidence="3" key="1">
    <citation type="journal article" date="2020" name="Stud. Mycol.">
        <title>101 Dothideomycetes genomes: a test case for predicting lifestyles and emergence of pathogens.</title>
        <authorList>
            <person name="Haridas S."/>
            <person name="Albert R."/>
            <person name="Binder M."/>
            <person name="Bloem J."/>
            <person name="Labutti K."/>
            <person name="Salamov A."/>
            <person name="Andreopoulos B."/>
            <person name="Baker S."/>
            <person name="Barry K."/>
            <person name="Bills G."/>
            <person name="Bluhm B."/>
            <person name="Cannon C."/>
            <person name="Castanera R."/>
            <person name="Culley D."/>
            <person name="Daum C."/>
            <person name="Ezra D."/>
            <person name="Gonzalez J."/>
            <person name="Henrissat B."/>
            <person name="Kuo A."/>
            <person name="Liang C."/>
            <person name="Lipzen A."/>
            <person name="Lutzoni F."/>
            <person name="Magnuson J."/>
            <person name="Mondo S."/>
            <person name="Nolan M."/>
            <person name="Ohm R."/>
            <person name="Pangilinan J."/>
            <person name="Park H.-J."/>
            <person name="Ramirez L."/>
            <person name="Alfaro M."/>
            <person name="Sun H."/>
            <person name="Tritt A."/>
            <person name="Yoshinaga Y."/>
            <person name="Zwiers L.-H."/>
            <person name="Turgeon B."/>
            <person name="Goodwin S."/>
            <person name="Spatafora J."/>
            <person name="Crous P."/>
            <person name="Grigoriev I."/>
        </authorList>
    </citation>
    <scope>NUCLEOTIDE SEQUENCE</scope>
    <source>
        <strain evidence="3">CBS 121167</strain>
    </source>
</reference>
<dbReference type="OrthoDB" id="2507140at2759"/>
<sequence length="197" mass="18804">MRFSVTVLLCATVGLAAAQSATSTAAGSSPSSSGSDCPAQNILDACLDTLQPRAAACPANDWVCLCNTHQDILTCYNNCPGLPARSGVQSQVASYCGAAAPALSSSSEAAKTRPSASATSARSGSGTATGSGSAATTTGFDSLDSGSSSSSTGGSESGSGSGSSERTSTAAANAGSVARGVQSGGVLAAVMGFAALL</sequence>